<dbReference type="InterPro" id="IPR037401">
    <property type="entry name" value="SnoaL-like"/>
</dbReference>
<dbReference type="OrthoDB" id="1551077at2"/>
<dbReference type="InterPro" id="IPR032710">
    <property type="entry name" value="NTF2-like_dom_sf"/>
</dbReference>
<accession>A0A512J978</accession>
<evidence type="ECO:0000313" key="4">
    <source>
        <dbReference type="Proteomes" id="UP000321960"/>
    </source>
</evidence>
<reference evidence="2 4" key="3">
    <citation type="submission" date="2019-07" db="EMBL/GenBank/DDBJ databases">
        <title>Whole genome shotgun sequence of Methylobacterium oxalidis NBRC 107715.</title>
        <authorList>
            <person name="Hosoyama A."/>
            <person name="Uohara A."/>
            <person name="Ohji S."/>
            <person name="Ichikawa N."/>
        </authorList>
    </citation>
    <scope>NUCLEOTIDE SEQUENCE [LARGE SCALE GENOMIC DNA]</scope>
    <source>
        <strain evidence="2 4">NBRC 107715</strain>
    </source>
</reference>
<evidence type="ECO:0000313" key="2">
    <source>
        <dbReference type="EMBL" id="GEP06508.1"/>
    </source>
</evidence>
<reference evidence="3" key="1">
    <citation type="journal article" date="2014" name="Int. J. Syst. Evol. Microbiol.">
        <title>Complete genome of a new Firmicutes species belonging to the dominant human colonic microbiota ('Ruminococcus bicirculans') reveals two chromosomes and a selective capacity to utilize plant glucans.</title>
        <authorList>
            <consortium name="NISC Comparative Sequencing Program"/>
            <person name="Wegmann U."/>
            <person name="Louis P."/>
            <person name="Goesmann A."/>
            <person name="Henrissat B."/>
            <person name="Duncan S.H."/>
            <person name="Flint H.J."/>
        </authorList>
    </citation>
    <scope>NUCLEOTIDE SEQUENCE</scope>
    <source>
        <strain evidence="3">NBRC 107715</strain>
    </source>
</reference>
<organism evidence="2 4">
    <name type="scientific">Methylobacterium oxalidis</name>
    <dbReference type="NCBI Taxonomy" id="944322"/>
    <lineage>
        <taxon>Bacteria</taxon>
        <taxon>Pseudomonadati</taxon>
        <taxon>Pseudomonadota</taxon>
        <taxon>Alphaproteobacteria</taxon>
        <taxon>Hyphomicrobiales</taxon>
        <taxon>Methylobacteriaceae</taxon>
        <taxon>Methylobacterium</taxon>
    </lineage>
</organism>
<dbReference type="Gene3D" id="3.10.450.50">
    <property type="match status" value="1"/>
</dbReference>
<keyword evidence="5" id="KW-1185">Reference proteome</keyword>
<feature type="domain" description="SnoaL-like" evidence="1">
    <location>
        <begin position="33"/>
        <end position="147"/>
    </location>
</feature>
<sequence>MSPSRRAILAGAGASLVPTLAQSDEVARLAARCAEAHGALMRGDVDTYRALIRYTDDLTLMTPFGGAPTRASDLTDERVQAMAHFFRNGTFEQQVVQAYGATDLVALVVVERQHVEVGGLPAQDWPLRVTLIFRRVGSDWRLAHRHADPLVAGISVERAAALARGE</sequence>
<dbReference type="EMBL" id="BSPK01000031">
    <property type="protein sequence ID" value="GLS63914.1"/>
    <property type="molecule type" value="Genomic_DNA"/>
</dbReference>
<dbReference type="AlphaFoldDB" id="A0A512J978"/>
<dbReference type="EMBL" id="BJZU01000105">
    <property type="protein sequence ID" value="GEP06508.1"/>
    <property type="molecule type" value="Genomic_DNA"/>
</dbReference>
<dbReference type="SUPFAM" id="SSF54427">
    <property type="entry name" value="NTF2-like"/>
    <property type="match status" value="1"/>
</dbReference>
<comment type="caution">
    <text evidence="2">The sequence shown here is derived from an EMBL/GenBank/DDBJ whole genome shotgun (WGS) entry which is preliminary data.</text>
</comment>
<dbReference type="Proteomes" id="UP000321960">
    <property type="component" value="Unassembled WGS sequence"/>
</dbReference>
<name>A0A512J978_9HYPH</name>
<dbReference type="RefSeq" id="WP_147028049.1">
    <property type="nucleotide sequence ID" value="NZ_BJZU01000105.1"/>
</dbReference>
<evidence type="ECO:0000259" key="1">
    <source>
        <dbReference type="Pfam" id="PF13474"/>
    </source>
</evidence>
<gene>
    <name evidence="3" type="ORF">GCM10007888_22950</name>
    <name evidence="2" type="ORF">MOX02_45460</name>
</gene>
<protein>
    <recommendedName>
        <fullName evidence="1">SnoaL-like domain-containing protein</fullName>
    </recommendedName>
</protein>
<proteinExistence type="predicted"/>
<reference evidence="5" key="2">
    <citation type="journal article" date="2019" name="Int. J. Syst. Evol. Microbiol.">
        <title>The Global Catalogue of Microorganisms (GCM) 10K type strain sequencing project: providing services to taxonomists for standard genome sequencing and annotation.</title>
        <authorList>
            <consortium name="The Broad Institute Genomics Platform"/>
            <consortium name="The Broad Institute Genome Sequencing Center for Infectious Disease"/>
            <person name="Wu L."/>
            <person name="Ma J."/>
        </authorList>
    </citation>
    <scope>NUCLEOTIDE SEQUENCE [LARGE SCALE GENOMIC DNA]</scope>
    <source>
        <strain evidence="5">NBRC 107715</strain>
    </source>
</reference>
<dbReference type="Proteomes" id="UP001156856">
    <property type="component" value="Unassembled WGS sequence"/>
</dbReference>
<evidence type="ECO:0000313" key="5">
    <source>
        <dbReference type="Proteomes" id="UP001156856"/>
    </source>
</evidence>
<reference evidence="3" key="4">
    <citation type="submission" date="2023-01" db="EMBL/GenBank/DDBJ databases">
        <title>Draft genome sequence of Methylobacterium oxalidis strain NBRC 107715.</title>
        <authorList>
            <person name="Sun Q."/>
            <person name="Mori K."/>
        </authorList>
    </citation>
    <scope>NUCLEOTIDE SEQUENCE</scope>
    <source>
        <strain evidence="3">NBRC 107715</strain>
    </source>
</reference>
<evidence type="ECO:0000313" key="3">
    <source>
        <dbReference type="EMBL" id="GLS63914.1"/>
    </source>
</evidence>
<dbReference type="Pfam" id="PF13474">
    <property type="entry name" value="SnoaL_3"/>
    <property type="match status" value="1"/>
</dbReference>